<evidence type="ECO:0000259" key="1">
    <source>
        <dbReference type="PROSITE" id="PS50181"/>
    </source>
</evidence>
<evidence type="ECO:0000313" key="3">
    <source>
        <dbReference type="Proteomes" id="UP000664203"/>
    </source>
</evidence>
<dbReference type="EMBL" id="CAJPDR010000301">
    <property type="protein sequence ID" value="CAF9931112.1"/>
    <property type="molecule type" value="Genomic_DNA"/>
</dbReference>
<protein>
    <recommendedName>
        <fullName evidence="1">F-box domain-containing protein</fullName>
    </recommendedName>
</protein>
<dbReference type="InterPro" id="IPR001810">
    <property type="entry name" value="F-box_dom"/>
</dbReference>
<sequence length="488" mass="55642">MYTRTIARLPTNMPTLLDLPNELLEGILSCIAPNDLDNFVLSCKLLHKLATLRLQEHKVLKRDLTRVDNRRPFKANQISELLHHILVMPFKADYVQQVYIDDWHWRFFDPNEDDEAAESCPHHLYADNTMQAFKTAVQKTDSIPIGDKERWISRIECGDENPVLGLLLSKLHYLTSINISLTSMEDRFLFQILEGAIKEPGSPSFSRLLEVEISGISLEMHNLCLLTIFAALPSVTSLKARRLFGEDWHHHKAFSLTPHSSNLRDLDLEGCNISCSAFFNLIKSAKSLRSFTYSYPEYSDRCYRSETPPAFTWACAALFEYTSTSLEELTLCGYQFIPNPKTSECSFRSYQILRVLTIDYALLMGNKILATNNIVTVLPASLEILNLFGCHIDNASFKELVKWTIKVKEREVPRLKELNFKQTLGLWHFTVEEMEKVCATAVEAGFELNVGPKYGLLDVRPTTISNGASAESSWGSPIPYYYERYIAG</sequence>
<feature type="domain" description="F-box" evidence="1">
    <location>
        <begin position="13"/>
        <end position="63"/>
    </location>
</feature>
<dbReference type="InterPro" id="IPR032675">
    <property type="entry name" value="LRR_dom_sf"/>
</dbReference>
<keyword evidence="3" id="KW-1185">Reference proteome</keyword>
<comment type="caution">
    <text evidence="2">The sequence shown here is derived from an EMBL/GenBank/DDBJ whole genome shotgun (WGS) entry which is preliminary data.</text>
</comment>
<name>A0A8H3FXZ5_9LECA</name>
<reference evidence="2" key="1">
    <citation type="submission" date="2021-03" db="EMBL/GenBank/DDBJ databases">
        <authorList>
            <person name="Tagirdzhanova G."/>
        </authorList>
    </citation>
    <scope>NUCLEOTIDE SEQUENCE</scope>
</reference>
<dbReference type="OrthoDB" id="2520703at2759"/>
<evidence type="ECO:0000313" key="2">
    <source>
        <dbReference type="EMBL" id="CAF9931112.1"/>
    </source>
</evidence>
<proteinExistence type="predicted"/>
<dbReference type="PROSITE" id="PS50181">
    <property type="entry name" value="FBOX"/>
    <property type="match status" value="1"/>
</dbReference>
<gene>
    <name evidence="2" type="ORF">ALECFALPRED_004931</name>
</gene>
<dbReference type="Gene3D" id="3.80.10.10">
    <property type="entry name" value="Ribonuclease Inhibitor"/>
    <property type="match status" value="1"/>
</dbReference>
<dbReference type="AlphaFoldDB" id="A0A8H3FXZ5"/>
<dbReference type="Proteomes" id="UP000664203">
    <property type="component" value="Unassembled WGS sequence"/>
</dbReference>
<dbReference type="CDD" id="cd09917">
    <property type="entry name" value="F-box_SF"/>
    <property type="match status" value="1"/>
</dbReference>
<accession>A0A8H3FXZ5</accession>
<dbReference type="SUPFAM" id="SSF81383">
    <property type="entry name" value="F-box domain"/>
    <property type="match status" value="1"/>
</dbReference>
<dbReference type="SUPFAM" id="SSF52047">
    <property type="entry name" value="RNI-like"/>
    <property type="match status" value="1"/>
</dbReference>
<dbReference type="InterPro" id="IPR036047">
    <property type="entry name" value="F-box-like_dom_sf"/>
</dbReference>
<organism evidence="2 3">
    <name type="scientific">Alectoria fallacina</name>
    <dbReference type="NCBI Taxonomy" id="1903189"/>
    <lineage>
        <taxon>Eukaryota</taxon>
        <taxon>Fungi</taxon>
        <taxon>Dikarya</taxon>
        <taxon>Ascomycota</taxon>
        <taxon>Pezizomycotina</taxon>
        <taxon>Lecanoromycetes</taxon>
        <taxon>OSLEUM clade</taxon>
        <taxon>Lecanoromycetidae</taxon>
        <taxon>Lecanorales</taxon>
        <taxon>Lecanorineae</taxon>
        <taxon>Parmeliaceae</taxon>
        <taxon>Alectoria</taxon>
    </lineage>
</organism>